<sequence length="65" mass="6772">MTWTTVTNSVTSTSSTLAAALPTCETMALAFTLLDGDGAAIPDSLDGVTVEWYGNTEPETVFDSP</sequence>
<dbReference type="AlphaFoldDB" id="A0A9K3D8E1"/>
<gene>
    <name evidence="1" type="ORF">KIPB_014140</name>
</gene>
<accession>A0A9K3D8E1</accession>
<evidence type="ECO:0000313" key="1">
    <source>
        <dbReference type="EMBL" id="GIQ91068.1"/>
    </source>
</evidence>
<protein>
    <submittedName>
        <fullName evidence="1">Uncharacterized protein</fullName>
    </submittedName>
</protein>
<organism evidence="1 2">
    <name type="scientific">Kipferlia bialata</name>
    <dbReference type="NCBI Taxonomy" id="797122"/>
    <lineage>
        <taxon>Eukaryota</taxon>
        <taxon>Metamonada</taxon>
        <taxon>Carpediemonas-like organisms</taxon>
        <taxon>Kipferlia</taxon>
    </lineage>
</organism>
<feature type="non-terminal residue" evidence="1">
    <location>
        <position position="1"/>
    </location>
</feature>
<keyword evidence="2" id="KW-1185">Reference proteome</keyword>
<comment type="caution">
    <text evidence="1">The sequence shown here is derived from an EMBL/GenBank/DDBJ whole genome shotgun (WGS) entry which is preliminary data.</text>
</comment>
<name>A0A9K3D8E1_9EUKA</name>
<evidence type="ECO:0000313" key="2">
    <source>
        <dbReference type="Proteomes" id="UP000265618"/>
    </source>
</evidence>
<proteinExistence type="predicted"/>
<dbReference type="Proteomes" id="UP000265618">
    <property type="component" value="Unassembled WGS sequence"/>
</dbReference>
<dbReference type="EMBL" id="BDIP01007095">
    <property type="protein sequence ID" value="GIQ91068.1"/>
    <property type="molecule type" value="Genomic_DNA"/>
</dbReference>
<reference evidence="1 2" key="1">
    <citation type="journal article" date="2018" name="PLoS ONE">
        <title>The draft genome of Kipferlia bialata reveals reductive genome evolution in fornicate parasites.</title>
        <authorList>
            <person name="Tanifuji G."/>
            <person name="Takabayashi S."/>
            <person name="Kume K."/>
            <person name="Takagi M."/>
            <person name="Nakayama T."/>
            <person name="Kamikawa R."/>
            <person name="Inagaki Y."/>
            <person name="Hashimoto T."/>
        </authorList>
    </citation>
    <scope>NUCLEOTIDE SEQUENCE [LARGE SCALE GENOMIC DNA]</scope>
    <source>
        <strain evidence="1">NY0173</strain>
    </source>
</reference>